<gene>
    <name evidence="2" type="ORF">IPO85_05260</name>
</gene>
<name>A0A9D7S852_9BACT</name>
<keyword evidence="1" id="KW-0175">Coiled coil</keyword>
<evidence type="ECO:0000313" key="2">
    <source>
        <dbReference type="EMBL" id="MBK9716915.1"/>
    </source>
</evidence>
<accession>A0A9D7S852</accession>
<dbReference type="GO" id="GO:0004803">
    <property type="term" value="F:transposase activity"/>
    <property type="evidence" value="ECO:0007669"/>
    <property type="project" value="InterPro"/>
</dbReference>
<dbReference type="GO" id="GO:0006313">
    <property type="term" value="P:DNA transposition"/>
    <property type="evidence" value="ECO:0007669"/>
    <property type="project" value="InterPro"/>
</dbReference>
<dbReference type="Proteomes" id="UP000808349">
    <property type="component" value="Unassembled WGS sequence"/>
</dbReference>
<dbReference type="InterPro" id="IPR009057">
    <property type="entry name" value="Homeodomain-like_sf"/>
</dbReference>
<dbReference type="EMBL" id="JADKFW010000004">
    <property type="protein sequence ID" value="MBK9716915.1"/>
    <property type="molecule type" value="Genomic_DNA"/>
</dbReference>
<dbReference type="Gene3D" id="1.10.10.10">
    <property type="entry name" value="Winged helix-like DNA-binding domain superfamily/Winged helix DNA-binding domain"/>
    <property type="match status" value="1"/>
</dbReference>
<evidence type="ECO:0000313" key="3">
    <source>
        <dbReference type="Proteomes" id="UP000808349"/>
    </source>
</evidence>
<dbReference type="InterPro" id="IPR002514">
    <property type="entry name" value="Transposase_8"/>
</dbReference>
<evidence type="ECO:0000256" key="1">
    <source>
        <dbReference type="SAM" id="Coils"/>
    </source>
</evidence>
<reference evidence="2 3" key="1">
    <citation type="submission" date="2020-10" db="EMBL/GenBank/DDBJ databases">
        <title>Connecting structure to function with the recovery of over 1000 high-quality activated sludge metagenome-assembled genomes encoding full-length rRNA genes using long-read sequencing.</title>
        <authorList>
            <person name="Singleton C.M."/>
            <person name="Petriglieri F."/>
            <person name="Kristensen J.M."/>
            <person name="Kirkegaard R.H."/>
            <person name="Michaelsen T.Y."/>
            <person name="Andersen M.H."/>
            <person name="Karst S.M."/>
            <person name="Dueholm M.S."/>
            <person name="Nielsen P.H."/>
            <person name="Albertsen M."/>
        </authorList>
    </citation>
    <scope>NUCLEOTIDE SEQUENCE [LARGE SCALE GENOMIC DNA]</scope>
    <source>
        <strain evidence="2">Ribe_18-Q3-R11-54_BAT3C.373</strain>
    </source>
</reference>
<dbReference type="AlphaFoldDB" id="A0A9D7S852"/>
<dbReference type="GO" id="GO:0003677">
    <property type="term" value="F:DNA binding"/>
    <property type="evidence" value="ECO:0007669"/>
    <property type="project" value="InterPro"/>
</dbReference>
<dbReference type="InterPro" id="IPR036388">
    <property type="entry name" value="WH-like_DNA-bd_sf"/>
</dbReference>
<comment type="caution">
    <text evidence="2">The sequence shown here is derived from an EMBL/GenBank/DDBJ whole genome shotgun (WGS) entry which is preliminary data.</text>
</comment>
<dbReference type="SUPFAM" id="SSF46689">
    <property type="entry name" value="Homeodomain-like"/>
    <property type="match status" value="1"/>
</dbReference>
<feature type="coiled-coil region" evidence="1">
    <location>
        <begin position="64"/>
        <end position="91"/>
    </location>
</feature>
<dbReference type="Pfam" id="PF01527">
    <property type="entry name" value="HTH_Tnp_1"/>
    <property type="match status" value="1"/>
</dbReference>
<protein>
    <submittedName>
        <fullName evidence="2">Transposase</fullName>
    </submittedName>
</protein>
<organism evidence="2 3">
    <name type="scientific">Candidatus Defluviibacterium haderslevense</name>
    <dbReference type="NCBI Taxonomy" id="2981993"/>
    <lineage>
        <taxon>Bacteria</taxon>
        <taxon>Pseudomonadati</taxon>
        <taxon>Bacteroidota</taxon>
        <taxon>Saprospiria</taxon>
        <taxon>Saprospirales</taxon>
        <taxon>Saprospiraceae</taxon>
        <taxon>Candidatus Defluviibacterium</taxon>
    </lineage>
</organism>
<sequence length="105" mass="12257">MSKIRRKFTKEQKLEIVNMSLEDNQSVRDVAERFAVSPNVIYNWRRQFVQYADNAFPGHGKMLGTDQEKELATLRKKVRELELEKEILKKAMAIFSSPNKISLLS</sequence>
<proteinExistence type="predicted"/>